<evidence type="ECO:0000313" key="1">
    <source>
        <dbReference type="EMBL" id="KAF4943092.1"/>
    </source>
</evidence>
<feature type="non-terminal residue" evidence="1">
    <location>
        <position position="12"/>
    </location>
</feature>
<dbReference type="EMBL" id="JABEXW010001777">
    <property type="protein sequence ID" value="KAF4943092.1"/>
    <property type="molecule type" value="Genomic_DNA"/>
</dbReference>
<name>A0A8H4SP92_9HYPO</name>
<dbReference type="Proteomes" id="UP000622797">
    <property type="component" value="Unassembled WGS sequence"/>
</dbReference>
<accession>A0A8H4SP92</accession>
<sequence>MQPIVKAIPVGQ</sequence>
<evidence type="ECO:0000313" key="2">
    <source>
        <dbReference type="Proteomes" id="UP000622797"/>
    </source>
</evidence>
<reference evidence="1" key="1">
    <citation type="journal article" date="2020" name="BMC Genomics">
        <title>Correction to: Identification and distribution of gene clusters required for synthesis of sphingolipid metabolism inhibitors in diverse species of the filamentous fungus Fusarium.</title>
        <authorList>
            <person name="Kim H.S."/>
            <person name="Lohmar J.M."/>
            <person name="Busman M."/>
            <person name="Brown D.W."/>
            <person name="Naumann T.A."/>
            <person name="Divon H.H."/>
            <person name="Lysoe E."/>
            <person name="Uhlig S."/>
            <person name="Proctor R.H."/>
        </authorList>
    </citation>
    <scope>NUCLEOTIDE SEQUENCE</scope>
    <source>
        <strain evidence="1">NRRL 20472</strain>
    </source>
</reference>
<protein>
    <submittedName>
        <fullName evidence="1">Uncharacterized protein</fullName>
    </submittedName>
</protein>
<gene>
    <name evidence="1" type="ORF">FSARC_15054</name>
</gene>
<proteinExistence type="predicted"/>
<organism evidence="1 2">
    <name type="scientific">Fusarium sarcochroum</name>
    <dbReference type="NCBI Taxonomy" id="1208366"/>
    <lineage>
        <taxon>Eukaryota</taxon>
        <taxon>Fungi</taxon>
        <taxon>Dikarya</taxon>
        <taxon>Ascomycota</taxon>
        <taxon>Pezizomycotina</taxon>
        <taxon>Sordariomycetes</taxon>
        <taxon>Hypocreomycetidae</taxon>
        <taxon>Hypocreales</taxon>
        <taxon>Nectriaceae</taxon>
        <taxon>Fusarium</taxon>
        <taxon>Fusarium lateritium species complex</taxon>
    </lineage>
</organism>
<comment type="caution">
    <text evidence="1">The sequence shown here is derived from an EMBL/GenBank/DDBJ whole genome shotgun (WGS) entry which is preliminary data.</text>
</comment>
<keyword evidence="2" id="KW-1185">Reference proteome</keyword>
<reference evidence="1" key="2">
    <citation type="submission" date="2020-05" db="EMBL/GenBank/DDBJ databases">
        <authorList>
            <person name="Kim H.-S."/>
            <person name="Proctor R.H."/>
            <person name="Brown D.W."/>
        </authorList>
    </citation>
    <scope>NUCLEOTIDE SEQUENCE</scope>
    <source>
        <strain evidence="1">NRRL 20472</strain>
    </source>
</reference>